<gene>
    <name evidence="3" type="ORF">AKO1_011115</name>
</gene>
<proteinExistence type="predicted"/>
<feature type="chain" id="PRO_5043351910" evidence="2">
    <location>
        <begin position="21"/>
        <end position="224"/>
    </location>
</feature>
<sequence length="224" mass="25256">MGLLGVTASIIAALIIPSVGRRVFSGKTKLPETKEIVKADDKVVASTNQFGSIKSTLINSLSGYNSTKPTPPQMEVTRDVTTQEEIDDFVQQIRKVTNEVTKALDQKSLQPKTIEQSQDEDDQRIVIDLIKDQITKLPNNVTEGNLDAVEHGLSTAAMYNLFKEKVQNMREELEKAEQNMEDEEQRPTPTSPQIEYQEPEEEPFAPSQNISLFNRIQQKLKNKR</sequence>
<evidence type="ECO:0000313" key="4">
    <source>
        <dbReference type="Proteomes" id="UP001431209"/>
    </source>
</evidence>
<evidence type="ECO:0000256" key="1">
    <source>
        <dbReference type="SAM" id="MobiDB-lite"/>
    </source>
</evidence>
<feature type="region of interest" description="Disordered" evidence="1">
    <location>
        <begin position="172"/>
        <end position="212"/>
    </location>
</feature>
<keyword evidence="4" id="KW-1185">Reference proteome</keyword>
<evidence type="ECO:0000313" key="3">
    <source>
        <dbReference type="EMBL" id="KAL0482232.1"/>
    </source>
</evidence>
<evidence type="ECO:0000256" key="2">
    <source>
        <dbReference type="SAM" id="SignalP"/>
    </source>
</evidence>
<reference evidence="3 4" key="1">
    <citation type="submission" date="2024-03" db="EMBL/GenBank/DDBJ databases">
        <title>The Acrasis kona genome and developmental transcriptomes reveal deep origins of eukaryotic multicellular pathways.</title>
        <authorList>
            <person name="Sheikh S."/>
            <person name="Fu C.-J."/>
            <person name="Brown M.W."/>
            <person name="Baldauf S.L."/>
        </authorList>
    </citation>
    <scope>NUCLEOTIDE SEQUENCE [LARGE SCALE GENOMIC DNA]</scope>
    <source>
        <strain evidence="3 4">ATCC MYA-3509</strain>
    </source>
</reference>
<name>A0AAW2YYX5_9EUKA</name>
<feature type="signal peptide" evidence="2">
    <location>
        <begin position="1"/>
        <end position="20"/>
    </location>
</feature>
<comment type="caution">
    <text evidence="3">The sequence shown here is derived from an EMBL/GenBank/DDBJ whole genome shotgun (WGS) entry which is preliminary data.</text>
</comment>
<dbReference type="EMBL" id="JAOPGA020000836">
    <property type="protein sequence ID" value="KAL0482232.1"/>
    <property type="molecule type" value="Genomic_DNA"/>
</dbReference>
<protein>
    <submittedName>
        <fullName evidence="3">Uncharacterized protein</fullName>
    </submittedName>
</protein>
<dbReference type="Proteomes" id="UP001431209">
    <property type="component" value="Unassembled WGS sequence"/>
</dbReference>
<keyword evidence="2" id="KW-0732">Signal</keyword>
<dbReference type="AlphaFoldDB" id="A0AAW2YYX5"/>
<organism evidence="3 4">
    <name type="scientific">Acrasis kona</name>
    <dbReference type="NCBI Taxonomy" id="1008807"/>
    <lineage>
        <taxon>Eukaryota</taxon>
        <taxon>Discoba</taxon>
        <taxon>Heterolobosea</taxon>
        <taxon>Tetramitia</taxon>
        <taxon>Eutetramitia</taxon>
        <taxon>Acrasidae</taxon>
        <taxon>Acrasis</taxon>
    </lineage>
</organism>
<accession>A0AAW2YYX5</accession>